<dbReference type="PROSITE" id="PS51257">
    <property type="entry name" value="PROKAR_LIPOPROTEIN"/>
    <property type="match status" value="1"/>
</dbReference>
<dbReference type="RefSeq" id="WP_207338385.1">
    <property type="nucleotide sequence ID" value="NZ_JAFMYU010000031.1"/>
</dbReference>
<evidence type="ECO:0000313" key="3">
    <source>
        <dbReference type="Proteomes" id="UP000664795"/>
    </source>
</evidence>
<gene>
    <name evidence="2" type="ORF">J2I48_25650</name>
</gene>
<reference evidence="2 3" key="1">
    <citation type="submission" date="2021-03" db="EMBL/GenBank/DDBJ databases">
        <title>Fibrella sp. HMF5036 genome sequencing and assembly.</title>
        <authorList>
            <person name="Kang H."/>
            <person name="Kim H."/>
            <person name="Bae S."/>
            <person name="Joh K."/>
        </authorList>
    </citation>
    <scope>NUCLEOTIDE SEQUENCE [LARGE SCALE GENOMIC DNA]</scope>
    <source>
        <strain evidence="2 3">HMF5036</strain>
    </source>
</reference>
<feature type="chain" id="PRO_5037750633" description="Lipocalin-like domain-containing protein" evidence="1">
    <location>
        <begin position="19"/>
        <end position="145"/>
    </location>
</feature>
<dbReference type="AlphaFoldDB" id="A0A939K3J8"/>
<dbReference type="Proteomes" id="UP000664795">
    <property type="component" value="Unassembled WGS sequence"/>
</dbReference>
<keyword evidence="1" id="KW-0732">Signal</keyword>
<name>A0A939K3J8_9BACT</name>
<organism evidence="2 3">
    <name type="scientific">Fibrella aquatilis</name>
    <dbReference type="NCBI Taxonomy" id="2817059"/>
    <lineage>
        <taxon>Bacteria</taxon>
        <taxon>Pseudomonadati</taxon>
        <taxon>Bacteroidota</taxon>
        <taxon>Cytophagia</taxon>
        <taxon>Cytophagales</taxon>
        <taxon>Spirosomataceae</taxon>
        <taxon>Fibrella</taxon>
    </lineage>
</organism>
<sequence>MKTQLLPLLLAVMLTATACQKAEPAPLADRIKKVWTVQSATENGTLVFLKGATSNVRNYGSYRLDLSKPPTVTLTEVDGNTFTGQYTLQNDNRLILSGLTPQPTGSGGRLEYVLGAVSDNSMDLSQASANLKTGNTLNTYKLATP</sequence>
<evidence type="ECO:0000256" key="1">
    <source>
        <dbReference type="SAM" id="SignalP"/>
    </source>
</evidence>
<evidence type="ECO:0008006" key="4">
    <source>
        <dbReference type="Google" id="ProtNLM"/>
    </source>
</evidence>
<feature type="signal peptide" evidence="1">
    <location>
        <begin position="1"/>
        <end position="18"/>
    </location>
</feature>
<evidence type="ECO:0000313" key="2">
    <source>
        <dbReference type="EMBL" id="MBO0934420.1"/>
    </source>
</evidence>
<accession>A0A939K3J8</accession>
<dbReference type="EMBL" id="JAFMYU010000031">
    <property type="protein sequence ID" value="MBO0934420.1"/>
    <property type="molecule type" value="Genomic_DNA"/>
</dbReference>
<keyword evidence="3" id="KW-1185">Reference proteome</keyword>
<comment type="caution">
    <text evidence="2">The sequence shown here is derived from an EMBL/GenBank/DDBJ whole genome shotgun (WGS) entry which is preliminary data.</text>
</comment>
<protein>
    <recommendedName>
        <fullName evidence="4">Lipocalin-like domain-containing protein</fullName>
    </recommendedName>
</protein>
<proteinExistence type="predicted"/>